<sequence>MAKDDEETASEDECWEDDEEDLATSNGDTSLSAMFASASAFPNYDADTVDEDDDPDAVGDPLYTLDLQQYLSTFISTFAQHPAFHVFIPHLNPHEREVLQGIGVQC</sequence>
<protein>
    <submittedName>
        <fullName evidence="2">Uncharacterized protein</fullName>
    </submittedName>
</protein>
<keyword evidence="3" id="KW-1185">Reference proteome</keyword>
<evidence type="ECO:0000313" key="3">
    <source>
        <dbReference type="Proteomes" id="UP001497623"/>
    </source>
</evidence>
<dbReference type="AlphaFoldDB" id="A0AAV2S468"/>
<feature type="region of interest" description="Disordered" evidence="1">
    <location>
        <begin position="1"/>
        <end position="29"/>
    </location>
</feature>
<dbReference type="EMBL" id="CAXKWB010046082">
    <property type="protein sequence ID" value="CAL4163273.1"/>
    <property type="molecule type" value="Genomic_DNA"/>
</dbReference>
<accession>A0AAV2S468</accession>
<evidence type="ECO:0000256" key="1">
    <source>
        <dbReference type="SAM" id="MobiDB-lite"/>
    </source>
</evidence>
<evidence type="ECO:0000313" key="2">
    <source>
        <dbReference type="EMBL" id="CAL4163273.1"/>
    </source>
</evidence>
<organism evidence="2 3">
    <name type="scientific">Meganyctiphanes norvegica</name>
    <name type="common">Northern krill</name>
    <name type="synonym">Thysanopoda norvegica</name>
    <dbReference type="NCBI Taxonomy" id="48144"/>
    <lineage>
        <taxon>Eukaryota</taxon>
        <taxon>Metazoa</taxon>
        <taxon>Ecdysozoa</taxon>
        <taxon>Arthropoda</taxon>
        <taxon>Crustacea</taxon>
        <taxon>Multicrustacea</taxon>
        <taxon>Malacostraca</taxon>
        <taxon>Eumalacostraca</taxon>
        <taxon>Eucarida</taxon>
        <taxon>Euphausiacea</taxon>
        <taxon>Euphausiidae</taxon>
        <taxon>Meganyctiphanes</taxon>
    </lineage>
</organism>
<feature type="compositionally biased region" description="Acidic residues" evidence="1">
    <location>
        <begin position="1"/>
        <end position="22"/>
    </location>
</feature>
<comment type="caution">
    <text evidence="2">The sequence shown here is derived from an EMBL/GenBank/DDBJ whole genome shotgun (WGS) entry which is preliminary data.</text>
</comment>
<name>A0AAV2S468_MEGNR</name>
<gene>
    <name evidence="2" type="ORF">MNOR_LOCUS32949</name>
</gene>
<proteinExistence type="predicted"/>
<reference evidence="2 3" key="1">
    <citation type="submission" date="2024-05" db="EMBL/GenBank/DDBJ databases">
        <authorList>
            <person name="Wallberg A."/>
        </authorList>
    </citation>
    <scope>NUCLEOTIDE SEQUENCE [LARGE SCALE GENOMIC DNA]</scope>
</reference>
<dbReference type="Proteomes" id="UP001497623">
    <property type="component" value="Unassembled WGS sequence"/>
</dbReference>